<reference evidence="1" key="1">
    <citation type="submission" date="2021-01" db="EMBL/GenBank/DDBJ databases">
        <authorList>
            <consortium name="Genoscope - CEA"/>
            <person name="William W."/>
        </authorList>
    </citation>
    <scope>NUCLEOTIDE SEQUENCE</scope>
</reference>
<accession>A0A8S1QCX4</accession>
<gene>
    <name evidence="1" type="ORF">PPRIM_AZ9-3.1.T1540142</name>
</gene>
<name>A0A8S1QCX4_PARPR</name>
<dbReference type="EMBL" id="CAJJDM010000159">
    <property type="protein sequence ID" value="CAD8113296.1"/>
    <property type="molecule type" value="Genomic_DNA"/>
</dbReference>
<protein>
    <submittedName>
        <fullName evidence="1">Uncharacterized protein</fullName>
    </submittedName>
</protein>
<keyword evidence="2" id="KW-1185">Reference proteome</keyword>
<evidence type="ECO:0000313" key="2">
    <source>
        <dbReference type="Proteomes" id="UP000688137"/>
    </source>
</evidence>
<sequence>MLTFTFFRHLIKIIFSNYKFTYFHQLFSQSCKIKSIKKEVFIISFFFRRIRRKPKVIPYIKKKFIRFLNIPQPLMTYKNQGKDWIDLLKYGNILILERRKYRSSRQLPEHFDIYIEFALSEHLRLLLHF</sequence>
<organism evidence="1 2">
    <name type="scientific">Paramecium primaurelia</name>
    <dbReference type="NCBI Taxonomy" id="5886"/>
    <lineage>
        <taxon>Eukaryota</taxon>
        <taxon>Sar</taxon>
        <taxon>Alveolata</taxon>
        <taxon>Ciliophora</taxon>
        <taxon>Intramacronucleata</taxon>
        <taxon>Oligohymenophorea</taxon>
        <taxon>Peniculida</taxon>
        <taxon>Parameciidae</taxon>
        <taxon>Paramecium</taxon>
    </lineage>
</organism>
<proteinExistence type="predicted"/>
<dbReference type="AlphaFoldDB" id="A0A8S1QCX4"/>
<dbReference type="Proteomes" id="UP000688137">
    <property type="component" value="Unassembled WGS sequence"/>
</dbReference>
<comment type="caution">
    <text evidence="1">The sequence shown here is derived from an EMBL/GenBank/DDBJ whole genome shotgun (WGS) entry which is preliminary data.</text>
</comment>
<evidence type="ECO:0000313" key="1">
    <source>
        <dbReference type="EMBL" id="CAD8113296.1"/>
    </source>
</evidence>